<dbReference type="SMART" id="SM00860">
    <property type="entry name" value="SMI1_KNR4"/>
    <property type="match status" value="1"/>
</dbReference>
<sequence>MTASPASPASWDRAAVRDRLAAMAREDAGLRRFGAATHRYRLRPALKEADVRAFERRHGVELPGSYRRFLLHVADGGAGPGHGVVGLTEDADEDEALHDLRQEDLQPGILATPFPHTRARPGPGNGGDTAYAVHGTLVIGEIGCGAFSRLVVTGAHAGRVWCDDPVWGGLTPGPDFRAWYGAWLNGPEGARPVPGAL</sequence>
<evidence type="ECO:0000259" key="1">
    <source>
        <dbReference type="SMART" id="SM00860"/>
    </source>
</evidence>
<dbReference type="Proteomes" id="UP001500886">
    <property type="component" value="Unassembled WGS sequence"/>
</dbReference>
<name>A0ABP6G0Q5_9ACTN</name>
<reference evidence="3" key="1">
    <citation type="journal article" date="2019" name="Int. J. Syst. Evol. Microbiol.">
        <title>The Global Catalogue of Microorganisms (GCM) 10K type strain sequencing project: providing services to taxonomists for standard genome sequencing and annotation.</title>
        <authorList>
            <consortium name="The Broad Institute Genomics Platform"/>
            <consortium name="The Broad Institute Genome Sequencing Center for Infectious Disease"/>
            <person name="Wu L."/>
            <person name="Ma J."/>
        </authorList>
    </citation>
    <scope>NUCLEOTIDE SEQUENCE [LARGE SCALE GENOMIC DNA]</scope>
    <source>
        <strain evidence="3">JCM 4542</strain>
    </source>
</reference>
<protein>
    <recommendedName>
        <fullName evidence="1">Knr4/Smi1-like domain-containing protein</fullName>
    </recommendedName>
</protein>
<feature type="domain" description="Knr4/Smi1-like" evidence="1">
    <location>
        <begin position="45"/>
        <end position="186"/>
    </location>
</feature>
<keyword evidence="3" id="KW-1185">Reference proteome</keyword>
<dbReference type="SUPFAM" id="SSF160631">
    <property type="entry name" value="SMI1/KNR4-like"/>
    <property type="match status" value="1"/>
</dbReference>
<evidence type="ECO:0000313" key="2">
    <source>
        <dbReference type="EMBL" id="GAA2710400.1"/>
    </source>
</evidence>
<gene>
    <name evidence="2" type="ORF">GCM10010315_10230</name>
</gene>
<dbReference type="Pfam" id="PF09346">
    <property type="entry name" value="SMI1_KNR4"/>
    <property type="match status" value="1"/>
</dbReference>
<accession>A0ABP6G0Q5</accession>
<dbReference type="InterPro" id="IPR018958">
    <property type="entry name" value="Knr4/Smi1-like_dom"/>
</dbReference>
<evidence type="ECO:0000313" key="3">
    <source>
        <dbReference type="Proteomes" id="UP001500886"/>
    </source>
</evidence>
<dbReference type="Gene3D" id="3.40.1580.10">
    <property type="entry name" value="SMI1/KNR4-like"/>
    <property type="match status" value="1"/>
</dbReference>
<dbReference type="InterPro" id="IPR037883">
    <property type="entry name" value="Knr4/Smi1-like_sf"/>
</dbReference>
<organism evidence="2 3">
    <name type="scientific">Streptomyces luteosporeus</name>
    <dbReference type="NCBI Taxonomy" id="173856"/>
    <lineage>
        <taxon>Bacteria</taxon>
        <taxon>Bacillati</taxon>
        <taxon>Actinomycetota</taxon>
        <taxon>Actinomycetes</taxon>
        <taxon>Kitasatosporales</taxon>
        <taxon>Streptomycetaceae</taxon>
        <taxon>Streptomyces</taxon>
    </lineage>
</organism>
<comment type="caution">
    <text evidence="2">The sequence shown here is derived from an EMBL/GenBank/DDBJ whole genome shotgun (WGS) entry which is preliminary data.</text>
</comment>
<proteinExistence type="predicted"/>
<dbReference type="EMBL" id="BAAASL010000003">
    <property type="protein sequence ID" value="GAA2710400.1"/>
    <property type="molecule type" value="Genomic_DNA"/>
</dbReference>